<dbReference type="Pfam" id="PF25601">
    <property type="entry name" value="AAA_lid_14"/>
    <property type="match status" value="1"/>
</dbReference>
<evidence type="ECO:0000259" key="7">
    <source>
        <dbReference type="PROSITE" id="PS50045"/>
    </source>
</evidence>
<dbReference type="InterPro" id="IPR001789">
    <property type="entry name" value="Sig_transdc_resp-reg_receiver"/>
</dbReference>
<feature type="domain" description="Sigma-54 factor interaction" evidence="7">
    <location>
        <begin position="143"/>
        <end position="372"/>
    </location>
</feature>
<dbReference type="InterPro" id="IPR003593">
    <property type="entry name" value="AAA+_ATPase"/>
</dbReference>
<evidence type="ECO:0000259" key="8">
    <source>
        <dbReference type="PROSITE" id="PS50110"/>
    </source>
</evidence>
<keyword evidence="4" id="KW-0238">DNA-binding</keyword>
<gene>
    <name evidence="9" type="ORF">LZC95_08965</name>
</gene>
<dbReference type="InterPro" id="IPR002078">
    <property type="entry name" value="Sigma_54_int"/>
</dbReference>
<dbReference type="Gene3D" id="1.10.10.60">
    <property type="entry name" value="Homeodomain-like"/>
    <property type="match status" value="1"/>
</dbReference>
<dbReference type="InterPro" id="IPR025943">
    <property type="entry name" value="Sigma_54_int_dom_ATP-bd_2"/>
</dbReference>
<organism evidence="9 10">
    <name type="scientific">Pendulispora brunnea</name>
    <dbReference type="NCBI Taxonomy" id="2905690"/>
    <lineage>
        <taxon>Bacteria</taxon>
        <taxon>Pseudomonadati</taxon>
        <taxon>Myxococcota</taxon>
        <taxon>Myxococcia</taxon>
        <taxon>Myxococcales</taxon>
        <taxon>Sorangiineae</taxon>
        <taxon>Pendulisporaceae</taxon>
        <taxon>Pendulispora</taxon>
    </lineage>
</organism>
<feature type="domain" description="Response regulatory" evidence="8">
    <location>
        <begin position="4"/>
        <end position="118"/>
    </location>
</feature>
<dbReference type="InterPro" id="IPR027417">
    <property type="entry name" value="P-loop_NTPase"/>
</dbReference>
<dbReference type="Gene3D" id="1.10.8.60">
    <property type="match status" value="1"/>
</dbReference>
<dbReference type="Pfam" id="PF02954">
    <property type="entry name" value="HTH_8"/>
    <property type="match status" value="1"/>
</dbReference>
<dbReference type="EMBL" id="CP089982">
    <property type="protein sequence ID" value="WXB00311.1"/>
    <property type="molecule type" value="Genomic_DNA"/>
</dbReference>
<evidence type="ECO:0000256" key="5">
    <source>
        <dbReference type="ARBA" id="ARBA00023163"/>
    </source>
</evidence>
<keyword evidence="10" id="KW-1185">Reference proteome</keyword>
<dbReference type="SUPFAM" id="SSF52172">
    <property type="entry name" value="CheY-like"/>
    <property type="match status" value="1"/>
</dbReference>
<evidence type="ECO:0000256" key="4">
    <source>
        <dbReference type="ARBA" id="ARBA00023125"/>
    </source>
</evidence>
<dbReference type="InterPro" id="IPR011006">
    <property type="entry name" value="CheY-like_superfamily"/>
</dbReference>
<dbReference type="PROSITE" id="PS00688">
    <property type="entry name" value="SIGMA54_INTERACT_3"/>
    <property type="match status" value="1"/>
</dbReference>
<dbReference type="PROSITE" id="PS00676">
    <property type="entry name" value="SIGMA54_INTERACT_2"/>
    <property type="match status" value="1"/>
</dbReference>
<dbReference type="PRINTS" id="PR01590">
    <property type="entry name" value="HTHFIS"/>
</dbReference>
<name>A0ABZ2KTD6_9BACT</name>
<keyword evidence="1" id="KW-0547">Nucleotide-binding</keyword>
<keyword evidence="6" id="KW-0597">Phosphoprotein</keyword>
<evidence type="ECO:0000256" key="1">
    <source>
        <dbReference type="ARBA" id="ARBA00022741"/>
    </source>
</evidence>
<reference evidence="9 10" key="1">
    <citation type="submission" date="2021-12" db="EMBL/GenBank/DDBJ databases">
        <title>Discovery of the Pendulisporaceae a myxobacterial family with distinct sporulation behavior and unique specialized metabolism.</title>
        <authorList>
            <person name="Garcia R."/>
            <person name="Popoff A."/>
            <person name="Bader C.D."/>
            <person name="Loehr J."/>
            <person name="Walesch S."/>
            <person name="Walt C."/>
            <person name="Boldt J."/>
            <person name="Bunk B."/>
            <person name="Haeckl F.J.F.P.J."/>
            <person name="Gunesch A.P."/>
            <person name="Birkelbach J."/>
            <person name="Nuebel U."/>
            <person name="Pietschmann T."/>
            <person name="Bach T."/>
            <person name="Mueller R."/>
        </authorList>
    </citation>
    <scope>NUCLEOTIDE SEQUENCE [LARGE SCALE GENOMIC DNA]</scope>
    <source>
        <strain evidence="9 10">MSr12523</strain>
    </source>
</reference>
<evidence type="ECO:0000256" key="3">
    <source>
        <dbReference type="ARBA" id="ARBA00023015"/>
    </source>
</evidence>
<dbReference type="SMART" id="SM00448">
    <property type="entry name" value="REC"/>
    <property type="match status" value="1"/>
</dbReference>
<dbReference type="InterPro" id="IPR009057">
    <property type="entry name" value="Homeodomain-like_sf"/>
</dbReference>
<dbReference type="PROSITE" id="PS50045">
    <property type="entry name" value="SIGMA54_INTERACT_4"/>
    <property type="match status" value="1"/>
</dbReference>
<dbReference type="CDD" id="cd00009">
    <property type="entry name" value="AAA"/>
    <property type="match status" value="1"/>
</dbReference>
<keyword evidence="5" id="KW-0804">Transcription</keyword>
<dbReference type="InterPro" id="IPR058031">
    <property type="entry name" value="AAA_lid_NorR"/>
</dbReference>
<dbReference type="Gene3D" id="3.40.50.300">
    <property type="entry name" value="P-loop containing nucleotide triphosphate hydrolases"/>
    <property type="match status" value="1"/>
</dbReference>
<protein>
    <submittedName>
        <fullName evidence="9">Sigma-54 dependent transcriptional regulator</fullName>
    </submittedName>
</protein>
<proteinExistence type="predicted"/>
<dbReference type="PROSITE" id="PS00675">
    <property type="entry name" value="SIGMA54_INTERACT_1"/>
    <property type="match status" value="1"/>
</dbReference>
<dbReference type="SUPFAM" id="SSF52540">
    <property type="entry name" value="P-loop containing nucleoside triphosphate hydrolases"/>
    <property type="match status" value="1"/>
</dbReference>
<dbReference type="Gene3D" id="3.40.50.2300">
    <property type="match status" value="1"/>
</dbReference>
<dbReference type="PROSITE" id="PS50110">
    <property type="entry name" value="RESPONSE_REGULATORY"/>
    <property type="match status" value="1"/>
</dbReference>
<dbReference type="InterPro" id="IPR025944">
    <property type="entry name" value="Sigma_54_int_dom_CS"/>
</dbReference>
<evidence type="ECO:0000313" key="10">
    <source>
        <dbReference type="Proteomes" id="UP001379533"/>
    </source>
</evidence>
<dbReference type="SMART" id="SM00382">
    <property type="entry name" value="AAA"/>
    <property type="match status" value="1"/>
</dbReference>
<dbReference type="Pfam" id="PF00072">
    <property type="entry name" value="Response_reg"/>
    <property type="match status" value="1"/>
</dbReference>
<accession>A0ABZ2KTD6</accession>
<evidence type="ECO:0000313" key="9">
    <source>
        <dbReference type="EMBL" id="WXB00311.1"/>
    </source>
</evidence>
<dbReference type="Pfam" id="PF00158">
    <property type="entry name" value="Sigma54_activat"/>
    <property type="match status" value="1"/>
</dbReference>
<dbReference type="InterPro" id="IPR002197">
    <property type="entry name" value="HTH_Fis"/>
</dbReference>
<sequence>MQGRILIIDDDRSMCEILDSALRRRDFEVAWRTSPDEGLRALADQDFDVVVTDLNMQGMSGVDLCRQIAENREDIPVVVMTAFGSMETAVAAIRAGAYDFVTKPFEMDDIALTLERALRHRALREEVKRLKRAVDDSSKFDDIIGQSSAMEKAYDLLDRVADSDTTVLITGESGTGKELVARALHKRSPRNRGPFVAINCAAMPETLLESELFGHTRGAFTDARQARPGLFVKAQGGTLFLDEIGEMPMGMQAKLLRALQERTVRPVGGDVEVPFDARIVAATNRDLETEVEEKRFREDLFYRINVVRINVPPLRSRGSDVLLLAQHFIERYSAQGRSKVKGMSSGAADKLLSYPWPGNVRELQNCVERAVALARYDQIGVDDLPEKIRDFKSSRVIVETEDPSELLPMDEVERRYILRVLEAVGGNKTMAAQVLGFDRRTLYRKLERCGVAENKKEARE</sequence>
<dbReference type="RefSeq" id="WP_394850951.1">
    <property type="nucleotide sequence ID" value="NZ_CP089982.1"/>
</dbReference>
<evidence type="ECO:0000256" key="2">
    <source>
        <dbReference type="ARBA" id="ARBA00022840"/>
    </source>
</evidence>
<dbReference type="Proteomes" id="UP001379533">
    <property type="component" value="Chromosome"/>
</dbReference>
<dbReference type="InterPro" id="IPR025662">
    <property type="entry name" value="Sigma_54_int_dom_ATP-bd_1"/>
</dbReference>
<feature type="modified residue" description="4-aspartylphosphate" evidence="6">
    <location>
        <position position="53"/>
    </location>
</feature>
<keyword evidence="3" id="KW-0805">Transcription regulation</keyword>
<evidence type="ECO:0000256" key="6">
    <source>
        <dbReference type="PROSITE-ProRule" id="PRU00169"/>
    </source>
</evidence>
<keyword evidence="2" id="KW-0067">ATP-binding</keyword>
<dbReference type="PANTHER" id="PTHR32071">
    <property type="entry name" value="TRANSCRIPTIONAL REGULATORY PROTEIN"/>
    <property type="match status" value="1"/>
</dbReference>
<dbReference type="SUPFAM" id="SSF46689">
    <property type="entry name" value="Homeodomain-like"/>
    <property type="match status" value="1"/>
</dbReference>